<protein>
    <recommendedName>
        <fullName evidence="17">Folylpolyglutamate synthase</fullName>
        <ecNumber evidence="17">6.3.2.17</ecNumber>
    </recommendedName>
    <alternativeName>
        <fullName evidence="17">Folylpoly-gamma-glutamate synthetase</fullName>
    </alternativeName>
    <alternativeName>
        <fullName evidence="17">Tetrahydrofolylpolyglutamate synthase</fullName>
    </alternativeName>
</protein>
<dbReference type="PROSITE" id="PS01012">
    <property type="entry name" value="FOLYLPOLYGLU_SYNT_2"/>
    <property type="match status" value="1"/>
</dbReference>
<feature type="binding site" evidence="19">
    <location>
        <position position="183"/>
    </location>
    <ligand>
        <name>Mg(2+)</name>
        <dbReference type="ChEBI" id="CHEBI:18420"/>
        <label>1</label>
    </ligand>
</feature>
<dbReference type="Gene3D" id="3.40.1190.10">
    <property type="entry name" value="Mur-like, catalytic domain"/>
    <property type="match status" value="1"/>
</dbReference>
<dbReference type="SUPFAM" id="SSF53244">
    <property type="entry name" value="MurD-like peptide ligases, peptide-binding domain"/>
    <property type="match status" value="1"/>
</dbReference>
<dbReference type="InterPro" id="IPR023600">
    <property type="entry name" value="Folylpolyglutamate_synth_euk"/>
</dbReference>
<dbReference type="Gene3D" id="3.90.190.20">
    <property type="entry name" value="Mur ligase, C-terminal domain"/>
    <property type="match status" value="1"/>
</dbReference>
<keyword evidence="12 18" id="KW-0067">ATP-binding</keyword>
<proteinExistence type="inferred from homology"/>
<dbReference type="EC" id="6.3.2.17" evidence="17"/>
<evidence type="ECO:0000256" key="11">
    <source>
        <dbReference type="ARBA" id="ARBA00022792"/>
    </source>
</evidence>
<dbReference type="STRING" id="283909.R7TMQ3"/>
<dbReference type="OrthoDB" id="5212574at2759"/>
<dbReference type="GO" id="GO:0006730">
    <property type="term" value="P:one-carbon metabolic process"/>
    <property type="evidence" value="ECO:0007669"/>
    <property type="project" value="UniProtKB-KW"/>
</dbReference>
<dbReference type="GO" id="GO:0046872">
    <property type="term" value="F:metal ion binding"/>
    <property type="evidence" value="ECO:0007669"/>
    <property type="project" value="UniProtKB-KW"/>
</dbReference>
<dbReference type="PANTHER" id="PTHR11136:SF5">
    <property type="entry name" value="FOLYLPOLYGLUTAMATE SYNTHASE, MITOCHONDRIAL"/>
    <property type="match status" value="1"/>
</dbReference>
<keyword evidence="6" id="KW-0963">Cytoplasm</keyword>
<evidence type="ECO:0000313" key="23">
    <source>
        <dbReference type="EnsemblMetazoa" id="CapteP191238"/>
    </source>
</evidence>
<evidence type="ECO:0000256" key="1">
    <source>
        <dbReference type="ARBA" id="ARBA00004273"/>
    </source>
</evidence>
<keyword evidence="9 19" id="KW-0479">Metal-binding</keyword>
<keyword evidence="8 17" id="KW-0436">Ligase</keyword>
<dbReference type="PIRSF" id="PIRSF038895">
    <property type="entry name" value="FPGS"/>
    <property type="match status" value="1"/>
</dbReference>
<evidence type="ECO:0000313" key="22">
    <source>
        <dbReference type="EMBL" id="ELT92360.1"/>
    </source>
</evidence>
<evidence type="ECO:0000256" key="10">
    <source>
        <dbReference type="ARBA" id="ARBA00022741"/>
    </source>
</evidence>
<evidence type="ECO:0000256" key="8">
    <source>
        <dbReference type="ARBA" id="ARBA00022598"/>
    </source>
</evidence>
<sequence length="562" mass="62779">MRPSSVFLRHLLSMSFSKATSSCAGEFEEAVQALNTLQTNAVVLEKIKTERDKKRFLSIPETISQANRVGITLEDIDRLSVIHVSGTKGKGSTCAFTERILRCHGFRTGFFSSPHLVEVQERIRINGEPLGHEAFSRYFWECFNSLQKTKTTHDASMPPYFRFLTIMAFHVFLKEEVDVAIMEVGIGGEYDCTNIVRFPVVCGVSSLGLDHTSILGDTIEKIAWHKAGIFKPGVPAVTVPQPDNAIDVLMKRASEIKCPLYVAPDFEEYSWQESNHAALGIPGKMQALNASLALQLSHTWLENHHKCVEERTCFTGNNHGKISKGKILTVTKVMERGLAATSWLGRNQTIYHPDLTFYIDGAHTPRSIEACVDWFTEASAKEAKKLNKRVVRVLLFNMTGDRKAESLLDPLLVCQFDCAVFCPNIATWTLSNADQTNLTVSLNSQLEKCHENRRCFLSLLKPAVNSQQLSAQLGQTSEHVSYESEDSGIDSQRSSPEVETIPTFTFQSIQEALDWLSQDKDSKSRRRPNVIESAEHIQVLCTGSLHLIGGILSLTGTENIRR</sequence>
<dbReference type="PANTHER" id="PTHR11136">
    <property type="entry name" value="FOLYLPOLYGLUTAMATE SYNTHASE-RELATED"/>
    <property type="match status" value="1"/>
</dbReference>
<dbReference type="InterPro" id="IPR036615">
    <property type="entry name" value="Mur_ligase_C_dom_sf"/>
</dbReference>
<evidence type="ECO:0000256" key="2">
    <source>
        <dbReference type="ARBA" id="ARBA00004305"/>
    </source>
</evidence>
<feature type="binding site" evidence="19">
    <location>
        <position position="211"/>
    </location>
    <ligand>
        <name>Mg(2+)</name>
        <dbReference type="ChEBI" id="CHEBI:18420"/>
        <label>1</label>
    </ligand>
</feature>
<comment type="pathway">
    <text evidence="4 17">Cofactor biosynthesis; tetrahydrofolylpolyglutamate biosynthesis.</text>
</comment>
<dbReference type="EMBL" id="AMQN01002840">
    <property type="status" value="NOT_ANNOTATED_CDS"/>
    <property type="molecule type" value="Genomic_DNA"/>
</dbReference>
<evidence type="ECO:0000256" key="13">
    <source>
        <dbReference type="ARBA" id="ARBA00022842"/>
    </source>
</evidence>
<reference evidence="24" key="1">
    <citation type="submission" date="2012-12" db="EMBL/GenBank/DDBJ databases">
        <authorList>
            <person name="Hellsten U."/>
            <person name="Grimwood J."/>
            <person name="Chapman J.A."/>
            <person name="Shapiro H."/>
            <person name="Aerts A."/>
            <person name="Otillar R.P."/>
            <person name="Terry A.Y."/>
            <person name="Boore J.L."/>
            <person name="Simakov O."/>
            <person name="Marletaz F."/>
            <person name="Cho S.-J."/>
            <person name="Edsinger-Gonzales E."/>
            <person name="Havlak P."/>
            <person name="Kuo D.-H."/>
            <person name="Larsson T."/>
            <person name="Lv J."/>
            <person name="Arendt D."/>
            <person name="Savage R."/>
            <person name="Osoegawa K."/>
            <person name="de Jong P."/>
            <person name="Lindberg D.R."/>
            <person name="Seaver E.C."/>
            <person name="Weisblat D.A."/>
            <person name="Putnam N.H."/>
            <person name="Grigoriev I.V."/>
            <person name="Rokhsar D.S."/>
        </authorList>
    </citation>
    <scope>NUCLEOTIDE SEQUENCE</scope>
    <source>
        <strain evidence="24">I ESC-2004</strain>
    </source>
</reference>
<dbReference type="UniPathway" id="UPA00850"/>
<feature type="binding site" evidence="18">
    <location>
        <position position="346"/>
    </location>
    <ligand>
        <name>ATP</name>
        <dbReference type="ChEBI" id="CHEBI:30616"/>
    </ligand>
</feature>
<comment type="subcellular location">
    <subcellularLocation>
        <location evidence="3">Cytoplasm</location>
    </subcellularLocation>
    <subcellularLocation>
        <location evidence="1">Mitochondrion inner membrane</location>
    </subcellularLocation>
    <subcellularLocation>
        <location evidence="2">Mitochondrion matrix</location>
    </subcellularLocation>
</comment>
<evidence type="ECO:0000256" key="21">
    <source>
        <dbReference type="SAM" id="SignalP"/>
    </source>
</evidence>
<evidence type="ECO:0000256" key="19">
    <source>
        <dbReference type="PIRSR" id="PIRSR038895-2"/>
    </source>
</evidence>
<dbReference type="GO" id="GO:0005524">
    <property type="term" value="F:ATP binding"/>
    <property type="evidence" value="ECO:0007669"/>
    <property type="project" value="UniProtKB-KW"/>
</dbReference>
<comment type="function">
    <text evidence="17">Catalyzes conversion of folates to polyglutamate derivatives allowing concentration of folate compounds in the cell and the intracellular retention of these cofactors, which are important substrates for most of the folate-dependent enzymes that are involved in one-carbon transfer reactions involved in purine, pyrimidine and amino acid synthesis.</text>
</comment>
<dbReference type="FunCoup" id="R7TMQ3">
    <property type="interactions" value="1056"/>
</dbReference>
<feature type="signal peptide" evidence="21">
    <location>
        <begin position="1"/>
        <end position="19"/>
    </location>
</feature>
<dbReference type="OMA" id="ESLDCCM"/>
<dbReference type="SUPFAM" id="SSF53623">
    <property type="entry name" value="MurD-like peptide ligases, catalytic domain"/>
    <property type="match status" value="1"/>
</dbReference>
<keyword evidence="11" id="KW-0999">Mitochondrion inner membrane</keyword>
<evidence type="ECO:0000256" key="3">
    <source>
        <dbReference type="ARBA" id="ARBA00004496"/>
    </source>
</evidence>
<dbReference type="GO" id="GO:0004326">
    <property type="term" value="F:tetrahydrofolylpolyglutamate synthase activity"/>
    <property type="evidence" value="ECO:0007669"/>
    <property type="project" value="UniProtKB-EC"/>
</dbReference>
<feature type="region of interest" description="Disordered" evidence="20">
    <location>
        <begin position="475"/>
        <end position="496"/>
    </location>
</feature>
<evidence type="ECO:0000256" key="6">
    <source>
        <dbReference type="ARBA" id="ARBA00022490"/>
    </source>
</evidence>
<comment type="similarity">
    <text evidence="5 17">Belongs to the folylpolyglutamate synthase family.</text>
</comment>
<dbReference type="GO" id="GO:0005743">
    <property type="term" value="C:mitochondrial inner membrane"/>
    <property type="evidence" value="ECO:0007669"/>
    <property type="project" value="UniProtKB-SubCell"/>
</dbReference>
<dbReference type="FunFam" id="3.40.1190.10:FF:000020">
    <property type="entry name" value="Folylpolyglutamate synthase"/>
    <property type="match status" value="1"/>
</dbReference>
<evidence type="ECO:0000256" key="4">
    <source>
        <dbReference type="ARBA" id="ARBA00005150"/>
    </source>
</evidence>
<dbReference type="EMBL" id="KB310159">
    <property type="protein sequence ID" value="ELT92360.1"/>
    <property type="molecule type" value="Genomic_DNA"/>
</dbReference>
<keyword evidence="15" id="KW-0472">Membrane</keyword>
<evidence type="ECO:0000256" key="9">
    <source>
        <dbReference type="ARBA" id="ARBA00022723"/>
    </source>
</evidence>
<dbReference type="NCBIfam" id="TIGR01499">
    <property type="entry name" value="folC"/>
    <property type="match status" value="1"/>
</dbReference>
<feature type="binding site" evidence="18">
    <location>
        <position position="360"/>
    </location>
    <ligand>
        <name>ATP</name>
        <dbReference type="ChEBI" id="CHEBI:30616"/>
    </ligand>
</feature>
<keyword evidence="7 17" id="KW-0554">One-carbon metabolism</keyword>
<dbReference type="GO" id="GO:0005759">
    <property type="term" value="C:mitochondrial matrix"/>
    <property type="evidence" value="ECO:0007669"/>
    <property type="project" value="UniProtKB-SubCell"/>
</dbReference>
<evidence type="ECO:0000256" key="14">
    <source>
        <dbReference type="ARBA" id="ARBA00023128"/>
    </source>
</evidence>
<dbReference type="InterPro" id="IPR018109">
    <property type="entry name" value="Folylpolyglutamate_synth_CS"/>
</dbReference>
<evidence type="ECO:0000256" key="18">
    <source>
        <dbReference type="PIRSR" id="PIRSR038895-1"/>
    </source>
</evidence>
<organism evidence="22">
    <name type="scientific">Capitella teleta</name>
    <name type="common">Polychaete worm</name>
    <dbReference type="NCBI Taxonomy" id="283909"/>
    <lineage>
        <taxon>Eukaryota</taxon>
        <taxon>Metazoa</taxon>
        <taxon>Spiralia</taxon>
        <taxon>Lophotrochozoa</taxon>
        <taxon>Annelida</taxon>
        <taxon>Polychaeta</taxon>
        <taxon>Sedentaria</taxon>
        <taxon>Scolecida</taxon>
        <taxon>Capitellidae</taxon>
        <taxon>Capitella</taxon>
    </lineage>
</organism>
<dbReference type="InterPro" id="IPR001645">
    <property type="entry name" value="Folylpolyglutamate_synth"/>
</dbReference>
<accession>R7TMQ3</accession>
<evidence type="ECO:0000256" key="17">
    <source>
        <dbReference type="PIRNR" id="PIRNR038895"/>
    </source>
</evidence>
<evidence type="ECO:0000256" key="15">
    <source>
        <dbReference type="ARBA" id="ARBA00023136"/>
    </source>
</evidence>
<gene>
    <name evidence="22" type="ORF">CAPTEDRAFT_191238</name>
</gene>
<evidence type="ECO:0000256" key="12">
    <source>
        <dbReference type="ARBA" id="ARBA00022840"/>
    </source>
</evidence>
<comment type="cofactor">
    <cofactor evidence="17">
        <name>a monovalent cation</name>
        <dbReference type="ChEBI" id="CHEBI:60242"/>
    </cofactor>
    <text evidence="17">A monovalent cation.</text>
</comment>
<keyword evidence="13 19" id="KW-0460">Magnesium</keyword>
<dbReference type="PROSITE" id="PS01011">
    <property type="entry name" value="FOLYLPOLYGLU_SYNT_1"/>
    <property type="match status" value="1"/>
</dbReference>
<keyword evidence="14" id="KW-0496">Mitochondrion</keyword>
<dbReference type="Proteomes" id="UP000014760">
    <property type="component" value="Unassembled WGS sequence"/>
</dbReference>
<dbReference type="AlphaFoldDB" id="R7TMQ3"/>
<keyword evidence="21" id="KW-0732">Signal</keyword>
<comment type="catalytic activity">
    <reaction evidence="16 17">
        <text>(6S)-5,6,7,8-tetrahydrofolyl-(gamma-L-Glu)(n) + L-glutamate + ATP = (6S)-5,6,7,8-tetrahydrofolyl-(gamma-L-Glu)(n+1) + ADP + phosphate + H(+)</text>
        <dbReference type="Rhea" id="RHEA:10580"/>
        <dbReference type="Rhea" id="RHEA-COMP:14738"/>
        <dbReference type="Rhea" id="RHEA-COMP:14740"/>
        <dbReference type="ChEBI" id="CHEBI:15378"/>
        <dbReference type="ChEBI" id="CHEBI:29985"/>
        <dbReference type="ChEBI" id="CHEBI:30616"/>
        <dbReference type="ChEBI" id="CHEBI:43474"/>
        <dbReference type="ChEBI" id="CHEBI:141005"/>
        <dbReference type="ChEBI" id="CHEBI:456216"/>
        <dbReference type="EC" id="6.3.2.17"/>
    </reaction>
</comment>
<reference evidence="23" key="3">
    <citation type="submission" date="2015-06" db="UniProtKB">
        <authorList>
            <consortium name="EnsemblMetazoa"/>
        </authorList>
    </citation>
    <scope>IDENTIFICATION</scope>
</reference>
<evidence type="ECO:0000256" key="7">
    <source>
        <dbReference type="ARBA" id="ARBA00022563"/>
    </source>
</evidence>
<feature type="binding site" evidence="19">
    <location>
        <position position="113"/>
    </location>
    <ligand>
        <name>Mg(2+)</name>
        <dbReference type="ChEBI" id="CHEBI:18420"/>
        <label>1</label>
    </ligand>
</feature>
<evidence type="ECO:0000256" key="20">
    <source>
        <dbReference type="SAM" id="MobiDB-lite"/>
    </source>
</evidence>
<keyword evidence="24" id="KW-1185">Reference proteome</keyword>
<dbReference type="InterPro" id="IPR036565">
    <property type="entry name" value="Mur-like_cat_sf"/>
</dbReference>
<dbReference type="HOGENOM" id="CLU_015869_0_3_1"/>
<name>R7TMQ3_CAPTE</name>
<dbReference type="GO" id="GO:0005829">
    <property type="term" value="C:cytosol"/>
    <property type="evidence" value="ECO:0007669"/>
    <property type="project" value="TreeGrafter"/>
</dbReference>
<keyword evidence="10 18" id="KW-0547">Nucleotide-binding</keyword>
<evidence type="ECO:0000313" key="24">
    <source>
        <dbReference type="Proteomes" id="UP000014760"/>
    </source>
</evidence>
<feature type="chain" id="PRO_5008787167" description="Folylpolyglutamate synthase" evidence="21">
    <location>
        <begin position="20"/>
        <end position="562"/>
    </location>
</feature>
<evidence type="ECO:0000256" key="16">
    <source>
        <dbReference type="ARBA" id="ARBA00047493"/>
    </source>
</evidence>
<dbReference type="EnsemblMetazoa" id="CapteT191238">
    <property type="protein sequence ID" value="CapteP191238"/>
    <property type="gene ID" value="CapteG191238"/>
</dbReference>
<evidence type="ECO:0000256" key="5">
    <source>
        <dbReference type="ARBA" id="ARBA00008276"/>
    </source>
</evidence>
<reference evidence="22 24" key="2">
    <citation type="journal article" date="2013" name="Nature">
        <title>Insights into bilaterian evolution from three spiralian genomes.</title>
        <authorList>
            <person name="Simakov O."/>
            <person name="Marletaz F."/>
            <person name="Cho S.J."/>
            <person name="Edsinger-Gonzales E."/>
            <person name="Havlak P."/>
            <person name="Hellsten U."/>
            <person name="Kuo D.H."/>
            <person name="Larsson T."/>
            <person name="Lv J."/>
            <person name="Arendt D."/>
            <person name="Savage R."/>
            <person name="Osoegawa K."/>
            <person name="de Jong P."/>
            <person name="Grimwood J."/>
            <person name="Chapman J.A."/>
            <person name="Shapiro H."/>
            <person name="Aerts A."/>
            <person name="Otillar R.P."/>
            <person name="Terry A.Y."/>
            <person name="Boore J.L."/>
            <person name="Grigoriev I.V."/>
            <person name="Lindberg D.R."/>
            <person name="Seaver E.C."/>
            <person name="Weisblat D.A."/>
            <person name="Putnam N.H."/>
            <person name="Rokhsar D.S."/>
        </authorList>
    </citation>
    <scope>NUCLEOTIDE SEQUENCE</scope>
    <source>
        <strain evidence="22 24">I ESC-2004</strain>
    </source>
</reference>